<reference evidence="2" key="1">
    <citation type="journal article" date="2002" name="Science">
        <title>The draft genome of Ciona intestinalis: insights into chordate and vertebrate origins.</title>
        <authorList>
            <person name="Dehal P."/>
            <person name="Satou Y."/>
            <person name="Campbell R.K."/>
            <person name="Chapman J."/>
            <person name="Degnan B."/>
            <person name="De Tomaso A."/>
            <person name="Davidson B."/>
            <person name="Di Gregorio A."/>
            <person name="Gelpke M."/>
            <person name="Goodstein D.M."/>
            <person name="Harafuji N."/>
            <person name="Hastings K.E."/>
            <person name="Ho I."/>
            <person name="Hotta K."/>
            <person name="Huang W."/>
            <person name="Kawashima T."/>
            <person name="Lemaire P."/>
            <person name="Martinez D."/>
            <person name="Meinertzhagen I.A."/>
            <person name="Necula S."/>
            <person name="Nonaka M."/>
            <person name="Putnam N."/>
            <person name="Rash S."/>
            <person name="Saiga H."/>
            <person name="Satake M."/>
            <person name="Terry A."/>
            <person name="Yamada L."/>
            <person name="Wang H.G."/>
            <person name="Awazu S."/>
            <person name="Azumi K."/>
            <person name="Boore J."/>
            <person name="Branno M."/>
            <person name="Chin-Bow S."/>
            <person name="DeSantis R."/>
            <person name="Doyle S."/>
            <person name="Francino P."/>
            <person name="Keys D.N."/>
            <person name="Haga S."/>
            <person name="Hayashi H."/>
            <person name="Hino K."/>
            <person name="Imai K.S."/>
            <person name="Inaba K."/>
            <person name="Kano S."/>
            <person name="Kobayashi K."/>
            <person name="Kobayashi M."/>
            <person name="Lee B.I."/>
            <person name="Makabe K.W."/>
            <person name="Manohar C."/>
            <person name="Matassi G."/>
            <person name="Medina M."/>
            <person name="Mochizuki Y."/>
            <person name="Mount S."/>
            <person name="Morishita T."/>
            <person name="Miura S."/>
            <person name="Nakayama A."/>
            <person name="Nishizaka S."/>
            <person name="Nomoto H."/>
            <person name="Ohta F."/>
            <person name="Oishi K."/>
            <person name="Rigoutsos I."/>
            <person name="Sano M."/>
            <person name="Sasaki A."/>
            <person name="Sasakura Y."/>
            <person name="Shoguchi E."/>
            <person name="Shin-i T."/>
            <person name="Spagnuolo A."/>
            <person name="Stainier D."/>
            <person name="Suzuki M.M."/>
            <person name="Tassy O."/>
            <person name="Takatori N."/>
            <person name="Tokuoka M."/>
            <person name="Yagi K."/>
            <person name="Yoshizaki F."/>
            <person name="Wada S."/>
            <person name="Zhang C."/>
            <person name="Hyatt P.D."/>
            <person name="Larimer F."/>
            <person name="Detter C."/>
            <person name="Doggett N."/>
            <person name="Glavina T."/>
            <person name="Hawkins T."/>
            <person name="Richardson P."/>
            <person name="Lucas S."/>
            <person name="Kohara Y."/>
            <person name="Levine M."/>
            <person name="Satoh N."/>
            <person name="Rokhsar D.S."/>
        </authorList>
    </citation>
    <scope>NUCLEOTIDE SEQUENCE [LARGE SCALE GENOMIC DNA]</scope>
</reference>
<sequence length="40" mass="4772">MPVRGCWLYNGEPRTRQFSNHCLLRHAQRCNEGRLEINLC</sequence>
<name>H2XJJ1_CIOIN</name>
<dbReference type="InParanoid" id="H2XJJ1"/>
<protein>
    <submittedName>
        <fullName evidence="1">Uncharacterized protein</fullName>
    </submittedName>
</protein>
<proteinExistence type="predicted"/>
<accession>H2XJJ1</accession>
<evidence type="ECO:0000313" key="1">
    <source>
        <dbReference type="Ensembl" id="ENSCINP00000029823.1"/>
    </source>
</evidence>
<organism evidence="1 2">
    <name type="scientific">Ciona intestinalis</name>
    <name type="common">Transparent sea squirt</name>
    <name type="synonym">Ascidia intestinalis</name>
    <dbReference type="NCBI Taxonomy" id="7719"/>
    <lineage>
        <taxon>Eukaryota</taxon>
        <taxon>Metazoa</taxon>
        <taxon>Chordata</taxon>
        <taxon>Tunicata</taxon>
        <taxon>Ascidiacea</taxon>
        <taxon>Phlebobranchia</taxon>
        <taxon>Cionidae</taxon>
        <taxon>Ciona</taxon>
    </lineage>
</organism>
<reference evidence="1" key="2">
    <citation type="submission" date="2025-08" db="UniProtKB">
        <authorList>
            <consortium name="Ensembl"/>
        </authorList>
    </citation>
    <scope>IDENTIFICATION</scope>
</reference>
<reference evidence="1" key="3">
    <citation type="submission" date="2025-09" db="UniProtKB">
        <authorList>
            <consortium name="Ensembl"/>
        </authorList>
    </citation>
    <scope>IDENTIFICATION</scope>
</reference>
<dbReference type="Ensembl" id="ENSCINT00000030562.1">
    <property type="protein sequence ID" value="ENSCINP00000029823.1"/>
    <property type="gene ID" value="ENSCING00000024571.1"/>
</dbReference>
<keyword evidence="2" id="KW-1185">Reference proteome</keyword>
<dbReference type="HOGENOM" id="CLU_3299074_0_0_1"/>
<dbReference type="AlphaFoldDB" id="H2XJJ1"/>
<evidence type="ECO:0000313" key="2">
    <source>
        <dbReference type="Proteomes" id="UP000008144"/>
    </source>
</evidence>
<dbReference type="Proteomes" id="UP000008144">
    <property type="component" value="Unassembled WGS sequence"/>
</dbReference>